<dbReference type="Gene3D" id="1.25.40.20">
    <property type="entry name" value="Ankyrin repeat-containing domain"/>
    <property type="match status" value="1"/>
</dbReference>
<reference evidence="3 4" key="1">
    <citation type="submission" date="2023-06" db="EMBL/GenBank/DDBJ databases">
        <title>Black Yeasts Isolated from many extreme environments.</title>
        <authorList>
            <person name="Coleine C."/>
            <person name="Stajich J.E."/>
            <person name="Selbmann L."/>
        </authorList>
    </citation>
    <scope>NUCLEOTIDE SEQUENCE [LARGE SCALE GENOMIC DNA]</scope>
    <source>
        <strain evidence="3 4">CCFEE 5887</strain>
    </source>
</reference>
<comment type="caution">
    <text evidence="3">The sequence shown here is derived from an EMBL/GenBank/DDBJ whole genome shotgun (WGS) entry which is preliminary data.</text>
</comment>
<evidence type="ECO:0000259" key="2">
    <source>
        <dbReference type="PROSITE" id="PS50837"/>
    </source>
</evidence>
<dbReference type="SMART" id="SM00248">
    <property type="entry name" value="ANK"/>
    <property type="match status" value="6"/>
</dbReference>
<protein>
    <recommendedName>
        <fullName evidence="2">NACHT domain-containing protein</fullName>
    </recommendedName>
</protein>
<evidence type="ECO:0000313" key="4">
    <source>
        <dbReference type="Proteomes" id="UP001345827"/>
    </source>
</evidence>
<evidence type="ECO:0000256" key="1">
    <source>
        <dbReference type="ARBA" id="ARBA00022737"/>
    </source>
</evidence>
<keyword evidence="4" id="KW-1185">Reference proteome</keyword>
<dbReference type="AlphaFoldDB" id="A0AAV9Q2F8"/>
<gene>
    <name evidence="3" type="ORF">LTR25_007638</name>
</gene>
<dbReference type="InterPro" id="IPR002110">
    <property type="entry name" value="Ankyrin_rpt"/>
</dbReference>
<dbReference type="InterPro" id="IPR027417">
    <property type="entry name" value="P-loop_NTPase"/>
</dbReference>
<dbReference type="Pfam" id="PF24883">
    <property type="entry name" value="NPHP3_N"/>
    <property type="match status" value="1"/>
</dbReference>
<dbReference type="SUPFAM" id="SSF48403">
    <property type="entry name" value="Ankyrin repeat"/>
    <property type="match status" value="2"/>
</dbReference>
<dbReference type="InterPro" id="IPR054471">
    <property type="entry name" value="GPIID_WHD"/>
</dbReference>
<accession>A0AAV9Q2F8</accession>
<proteinExistence type="predicted"/>
<dbReference type="Pfam" id="PF12796">
    <property type="entry name" value="Ank_2"/>
    <property type="match status" value="1"/>
</dbReference>
<dbReference type="PANTHER" id="PTHR10039:SF15">
    <property type="entry name" value="NACHT DOMAIN-CONTAINING PROTEIN"/>
    <property type="match status" value="1"/>
</dbReference>
<keyword evidence="1" id="KW-0677">Repeat</keyword>
<dbReference type="InterPro" id="IPR036770">
    <property type="entry name" value="Ankyrin_rpt-contain_sf"/>
</dbReference>
<sequence>MSFGFSIGDFLEVARLIEATRKRFKGAPAECGALAAETKLLQNVVNDIDAQIEDDDDIADDVRQALQNAVENCESVLKDLNALLNSHTELTSEPGPARKIHQRVWKRLKWDFDEVNKLRSRLSSSIQLLESIRRRVDSAQHHDLAYGVKRLTVAHDNDKVLRIADWLAPATYHEQQNDYFSKVIPGTGQWLLTHPSYLAWRSGSTPTLLLPGIPGAGKTFLASVLINDLQKHVSEDDTAALAFFYSNFRRTDAQSAVHIISSIIRQLFLHQPETMDAVKSLHEKHDGRRPSLEELTLTIVNALSAFSKVFFVIDALDECNGPDETDRKPWQSLLTLLFRLQEEMRPRVALQILVTFRPIPEVESYFPSCERLSIRASEDDLAVYCDAMIPKISCIARKTDRHPQTRQAICKSAQGMFLLAKLHCDDLAAKTKPKDVLQALEKFAQGGNALDQAYENSMQRIQCQPKEHTELARKVLICITFGARPLTLDELRHAIAVDEGTKGLDPEYDLDDPDVLISACAGLVTIDSERKTMRLVQYTTQSFLESLQDGFLSGSHYFLASCCLDYLLLDAFAEGHVDDSHYMDTFWTKHMALEHTHTSLMPRAFTFLDNFGHVASAFQALEDGVVYAHGLSPIHLLAKMSKRDSDQMQKDYINRGYQSDGMQNDRIACQRCKHLTSKHLAELEGSQLPWKEAITSLKDTHGQTPLAYATRMDHSSTVAVLLDFNRAMINETDEAGLSLLLLALWSKEESTALQLLGEPDIVGPWYQDLYLRDCLPEAADRGYEAVVDRLLELAVDTGTSKIDATTMPVFPVPSEAAGRALEKAAFGGHLPIVKKLWRYSCDGQLHLPDAAGEKALFEAAEYGSFDVVQYLGDQEKIQMDYMDDYGMSVLHHASLDPYVLVLAYILRNFQGIDVDLSDKKGRTALSYAAEHSRVEAAQILACENNANVDLADENGMTPIMHAAAKYRCDMLDLLAPLVSDINCTDALGQTVVHHVMFSDVSKYRYYDTVVIDKVRSSLVCLVKHGASLNARDNTGRTAYEQLCDREAKLSQFPRDGPRASDEQKILKQFKEIMERMHCNPTVS</sequence>
<feature type="domain" description="NACHT" evidence="2">
    <location>
        <begin position="206"/>
        <end position="358"/>
    </location>
</feature>
<dbReference type="PROSITE" id="PS50837">
    <property type="entry name" value="NACHT"/>
    <property type="match status" value="1"/>
</dbReference>
<dbReference type="Proteomes" id="UP001345827">
    <property type="component" value="Unassembled WGS sequence"/>
</dbReference>
<dbReference type="Pfam" id="PF22939">
    <property type="entry name" value="WHD_GPIID"/>
    <property type="match status" value="1"/>
</dbReference>
<dbReference type="EMBL" id="JAXLQG010000014">
    <property type="protein sequence ID" value="KAK5532934.1"/>
    <property type="molecule type" value="Genomic_DNA"/>
</dbReference>
<name>A0AAV9Q2F8_9PEZI</name>
<dbReference type="Gene3D" id="3.40.50.300">
    <property type="entry name" value="P-loop containing nucleotide triphosphate hydrolases"/>
    <property type="match status" value="1"/>
</dbReference>
<organism evidence="3 4">
    <name type="scientific">Vermiconidia calcicola</name>
    <dbReference type="NCBI Taxonomy" id="1690605"/>
    <lineage>
        <taxon>Eukaryota</taxon>
        <taxon>Fungi</taxon>
        <taxon>Dikarya</taxon>
        <taxon>Ascomycota</taxon>
        <taxon>Pezizomycotina</taxon>
        <taxon>Dothideomycetes</taxon>
        <taxon>Dothideomycetidae</taxon>
        <taxon>Mycosphaerellales</taxon>
        <taxon>Extremaceae</taxon>
        <taxon>Vermiconidia</taxon>
    </lineage>
</organism>
<dbReference type="PANTHER" id="PTHR10039">
    <property type="entry name" value="AMELOGENIN"/>
    <property type="match status" value="1"/>
</dbReference>
<dbReference type="InterPro" id="IPR056884">
    <property type="entry name" value="NPHP3-like_N"/>
</dbReference>
<evidence type="ECO:0000313" key="3">
    <source>
        <dbReference type="EMBL" id="KAK5532934.1"/>
    </source>
</evidence>
<dbReference type="SUPFAM" id="SSF52540">
    <property type="entry name" value="P-loop containing nucleoside triphosphate hydrolases"/>
    <property type="match status" value="1"/>
</dbReference>
<dbReference type="InterPro" id="IPR007111">
    <property type="entry name" value="NACHT_NTPase"/>
</dbReference>